<dbReference type="Proteomes" id="UP000654075">
    <property type="component" value="Unassembled WGS sequence"/>
</dbReference>
<dbReference type="EMBL" id="CAJNNW010027385">
    <property type="protein sequence ID" value="CAE8691192.1"/>
    <property type="molecule type" value="Genomic_DNA"/>
</dbReference>
<dbReference type="Proteomes" id="UP000626109">
    <property type="component" value="Unassembled WGS sequence"/>
</dbReference>
<feature type="transmembrane region" description="Helical" evidence="1">
    <location>
        <begin position="17"/>
        <end position="40"/>
    </location>
</feature>
<evidence type="ECO:0000313" key="4">
    <source>
        <dbReference type="Proteomes" id="UP000626109"/>
    </source>
</evidence>
<proteinExistence type="predicted"/>
<keyword evidence="5" id="KW-1185">Reference proteome</keyword>
<evidence type="ECO:0000313" key="2">
    <source>
        <dbReference type="EMBL" id="CAE8588847.1"/>
    </source>
</evidence>
<evidence type="ECO:0000313" key="3">
    <source>
        <dbReference type="EMBL" id="CAE8691192.1"/>
    </source>
</evidence>
<gene>
    <name evidence="2" type="ORF">PGLA1383_LOCUS7630</name>
    <name evidence="3" type="ORF">PGLA2088_LOCUS27288</name>
</gene>
<reference evidence="3" key="1">
    <citation type="submission" date="2021-02" db="EMBL/GenBank/DDBJ databases">
        <authorList>
            <person name="Dougan E. K."/>
            <person name="Rhodes N."/>
            <person name="Thang M."/>
            <person name="Chan C."/>
        </authorList>
    </citation>
    <scope>NUCLEOTIDE SEQUENCE</scope>
</reference>
<keyword evidence="1" id="KW-0472">Membrane</keyword>
<name>A0A813JZT2_POLGL</name>
<dbReference type="EMBL" id="CAJNNV010003349">
    <property type="protein sequence ID" value="CAE8588847.1"/>
    <property type="molecule type" value="Genomic_DNA"/>
</dbReference>
<protein>
    <submittedName>
        <fullName evidence="3">Uncharacterized protein</fullName>
    </submittedName>
</protein>
<comment type="caution">
    <text evidence="3">The sequence shown here is derived from an EMBL/GenBank/DDBJ whole genome shotgun (WGS) entry which is preliminary data.</text>
</comment>
<evidence type="ECO:0000256" key="1">
    <source>
        <dbReference type="SAM" id="Phobius"/>
    </source>
</evidence>
<evidence type="ECO:0000313" key="5">
    <source>
        <dbReference type="Proteomes" id="UP000654075"/>
    </source>
</evidence>
<organism evidence="3 4">
    <name type="scientific">Polarella glacialis</name>
    <name type="common">Dinoflagellate</name>
    <dbReference type="NCBI Taxonomy" id="89957"/>
    <lineage>
        <taxon>Eukaryota</taxon>
        <taxon>Sar</taxon>
        <taxon>Alveolata</taxon>
        <taxon>Dinophyceae</taxon>
        <taxon>Suessiales</taxon>
        <taxon>Suessiaceae</taxon>
        <taxon>Polarella</taxon>
    </lineage>
</organism>
<keyword evidence="1" id="KW-1133">Transmembrane helix</keyword>
<accession>A0A813JZT2</accession>
<sequence>VSLSALYQLRFADVPRFYLAGFGLLLSLPCFFVWCLCLVCSARFAKQDLSLVEQQRLESAKAQVQKEQVAELREAADDELSPQTLPSAPLVDCTEAMSHEYELIYTA</sequence>
<keyword evidence="1" id="KW-0812">Transmembrane</keyword>
<dbReference type="AlphaFoldDB" id="A0A813JZT2"/>
<feature type="non-terminal residue" evidence="3">
    <location>
        <position position="107"/>
    </location>
</feature>